<organism evidence="3 4">
    <name type="scientific">Azospirillum lipoferum (strain 4B)</name>
    <dbReference type="NCBI Taxonomy" id="862719"/>
    <lineage>
        <taxon>Bacteria</taxon>
        <taxon>Pseudomonadati</taxon>
        <taxon>Pseudomonadota</taxon>
        <taxon>Alphaproteobacteria</taxon>
        <taxon>Rhodospirillales</taxon>
        <taxon>Azospirillaceae</taxon>
        <taxon>Azospirillum</taxon>
    </lineage>
</organism>
<sequence>MSVPAAPTFPPAPKTVVALEGTTFHGPEAMTGIGRYVRNMARCLARIHADEGTRLIVTLGRLAHAPLLAATVANDVHAHLFQPLIPGRPSDRPARQVGYRETPEALEDDLVARGATVYFDPNPFAMYKSFFAPRLLGHAAMIHDLVPLSFRSAYLDRWPDPLKAEYMRRLLHLAEKADVLFFPSHASAEEFHRHVRPRAGMTLCVTGEGVDPVFLASKTEMEAYGHIPANGRPFMLMVSNLTDRRKNLGFTLTAYHHFLRLAAPTRHAGMGLEIVMPSDALIDQAQAHCRALGIAGQVRFRIAVSDDSLCRLYHDAALLVCPSAAEGFGLPVIEALACGTPVLSSSRTGLAELQCDGWIMPADLSSELALAEGMLRAVDRPRGDPEAARRYVARFDWNEVARRTYGALSAARRS</sequence>
<dbReference type="GO" id="GO:0009103">
    <property type="term" value="P:lipopolysaccharide biosynthetic process"/>
    <property type="evidence" value="ECO:0007669"/>
    <property type="project" value="TreeGrafter"/>
</dbReference>
<dbReference type="GO" id="GO:0016757">
    <property type="term" value="F:glycosyltransferase activity"/>
    <property type="evidence" value="ECO:0007669"/>
    <property type="project" value="InterPro"/>
</dbReference>
<dbReference type="Proteomes" id="UP000005667">
    <property type="component" value="Plasmid AZO_p1"/>
</dbReference>
<name>G7ZBX3_AZOL4</name>
<dbReference type="Gene3D" id="3.40.50.2000">
    <property type="entry name" value="Glycogen Phosphorylase B"/>
    <property type="match status" value="1"/>
</dbReference>
<dbReference type="SUPFAM" id="SSF53756">
    <property type="entry name" value="UDP-Glycosyltransferase/glycogen phosphorylase"/>
    <property type="match status" value="1"/>
</dbReference>
<dbReference type="HOGENOM" id="CLU_009583_27_6_5"/>
<dbReference type="InterPro" id="IPR001296">
    <property type="entry name" value="Glyco_trans_1"/>
</dbReference>
<gene>
    <name evidence="3" type="ordered locus">AZOLI_p10755</name>
</gene>
<feature type="domain" description="Glycosyl transferase family 1" evidence="2">
    <location>
        <begin position="230"/>
        <end position="357"/>
    </location>
</feature>
<dbReference type="AlphaFoldDB" id="G7ZBX3"/>
<proteinExistence type="predicted"/>
<geneLocation type="plasmid" evidence="3 4">
    <name>AZO_p1</name>
</geneLocation>
<dbReference type="EMBL" id="FQ311869">
    <property type="protein sequence ID" value="CBS88967.1"/>
    <property type="molecule type" value="Genomic_DNA"/>
</dbReference>
<reference evidence="4" key="1">
    <citation type="journal article" date="2011" name="PLoS Genet.">
        <title>Azospirillum genomes reveal transition of bacteria from aquatic to terrestrial environments.</title>
        <authorList>
            <person name="Wisniewski-Dye F."/>
            <person name="Borziak K."/>
            <person name="Khalsa-Moyers G."/>
            <person name="Alexandre G."/>
            <person name="Sukharnikov L.O."/>
            <person name="Wuichet K."/>
            <person name="Hurst G.B."/>
            <person name="McDonald W.H."/>
            <person name="Robertson J.S."/>
            <person name="Barbe V."/>
            <person name="Calteau A."/>
            <person name="Rouy Z."/>
            <person name="Mangenot S."/>
            <person name="Prigent-Combaret C."/>
            <person name="Normand P."/>
            <person name="Boyer M."/>
            <person name="Siguier P."/>
            <person name="Dessaux Y."/>
            <person name="Elmerich C."/>
            <person name="Condemine G."/>
            <person name="Krishnen G."/>
            <person name="Kennedy I."/>
            <person name="Paterson A.H."/>
            <person name="Gonzalez V."/>
            <person name="Mavingui P."/>
            <person name="Zhulin I.B."/>
        </authorList>
    </citation>
    <scope>NUCLEOTIDE SEQUENCE [LARGE SCALE GENOMIC DNA]</scope>
    <source>
        <strain evidence="4">4B</strain>
    </source>
</reference>
<dbReference type="KEGG" id="ali:AZOLI_p10755"/>
<dbReference type="Pfam" id="PF00534">
    <property type="entry name" value="Glycos_transf_1"/>
    <property type="match status" value="1"/>
</dbReference>
<evidence type="ECO:0000256" key="1">
    <source>
        <dbReference type="ARBA" id="ARBA00022679"/>
    </source>
</evidence>
<accession>G7ZBX3</accession>
<evidence type="ECO:0000313" key="4">
    <source>
        <dbReference type="Proteomes" id="UP000005667"/>
    </source>
</evidence>
<evidence type="ECO:0000259" key="2">
    <source>
        <dbReference type="Pfam" id="PF00534"/>
    </source>
</evidence>
<dbReference type="PANTHER" id="PTHR46401">
    <property type="entry name" value="GLYCOSYLTRANSFERASE WBBK-RELATED"/>
    <property type="match status" value="1"/>
</dbReference>
<evidence type="ECO:0000313" key="3">
    <source>
        <dbReference type="EMBL" id="CBS88967.1"/>
    </source>
</evidence>
<keyword evidence="3" id="KW-0614">Plasmid</keyword>
<keyword evidence="4" id="KW-1185">Reference proteome</keyword>
<keyword evidence="1" id="KW-0808">Transferase</keyword>
<dbReference type="PANTHER" id="PTHR46401:SF2">
    <property type="entry name" value="GLYCOSYLTRANSFERASE WBBK-RELATED"/>
    <property type="match status" value="1"/>
</dbReference>
<dbReference type="OrthoDB" id="186663at2"/>
<protein>
    <recommendedName>
        <fullName evidence="2">Glycosyl transferase family 1 domain-containing protein</fullName>
    </recommendedName>
</protein>